<dbReference type="PANTHER" id="PTHR24567:SF74">
    <property type="entry name" value="HTH-TYPE TRANSCRIPTIONAL REGULATOR ARCR"/>
    <property type="match status" value="1"/>
</dbReference>
<dbReference type="Pfam" id="PF00027">
    <property type="entry name" value="cNMP_binding"/>
    <property type="match status" value="1"/>
</dbReference>
<dbReference type="InterPro" id="IPR018490">
    <property type="entry name" value="cNMP-bd_dom_sf"/>
</dbReference>
<dbReference type="PROSITE" id="PS00889">
    <property type="entry name" value="CNMP_BINDING_2"/>
    <property type="match status" value="1"/>
</dbReference>
<dbReference type="OrthoDB" id="9807547at2"/>
<name>A0A1I3F2U3_9RHOB</name>
<dbReference type="CDD" id="cd00038">
    <property type="entry name" value="CAP_ED"/>
    <property type="match status" value="1"/>
</dbReference>
<dbReference type="GO" id="GO:0005829">
    <property type="term" value="C:cytosol"/>
    <property type="evidence" value="ECO:0007669"/>
    <property type="project" value="TreeGrafter"/>
</dbReference>
<dbReference type="InterPro" id="IPR014710">
    <property type="entry name" value="RmlC-like_jellyroll"/>
</dbReference>
<dbReference type="SUPFAM" id="SSF51206">
    <property type="entry name" value="cAMP-binding domain-like"/>
    <property type="match status" value="1"/>
</dbReference>
<dbReference type="AlphaFoldDB" id="A0A1I3F2U3"/>
<feature type="domain" description="Cyclic nucleotide-binding" evidence="1">
    <location>
        <begin position="15"/>
        <end position="134"/>
    </location>
</feature>
<evidence type="ECO:0000313" key="2">
    <source>
        <dbReference type="EMBL" id="SFI05559.1"/>
    </source>
</evidence>
<protein>
    <submittedName>
        <fullName evidence="2">Cyclic nucleotide-binding domain-containing protein</fullName>
    </submittedName>
</protein>
<dbReference type="Proteomes" id="UP000199377">
    <property type="component" value="Unassembled WGS sequence"/>
</dbReference>
<gene>
    <name evidence="2" type="ORF">SAMN05216258_10433</name>
</gene>
<dbReference type="InterPro" id="IPR000595">
    <property type="entry name" value="cNMP-bd_dom"/>
</dbReference>
<dbReference type="InterPro" id="IPR018488">
    <property type="entry name" value="cNMP-bd_CS"/>
</dbReference>
<dbReference type="RefSeq" id="WP_092859347.1">
    <property type="nucleotide sequence ID" value="NZ_FOQH01000004.1"/>
</dbReference>
<dbReference type="Gene3D" id="2.60.120.10">
    <property type="entry name" value="Jelly Rolls"/>
    <property type="match status" value="1"/>
</dbReference>
<dbReference type="SMART" id="SM00100">
    <property type="entry name" value="cNMP"/>
    <property type="match status" value="1"/>
</dbReference>
<reference evidence="2 3" key="1">
    <citation type="submission" date="2016-10" db="EMBL/GenBank/DDBJ databases">
        <authorList>
            <person name="de Groot N.N."/>
        </authorList>
    </citation>
    <scope>NUCLEOTIDE SEQUENCE [LARGE SCALE GENOMIC DNA]</scope>
    <source>
        <strain evidence="2 3">CGMCC 1.11030</strain>
    </source>
</reference>
<evidence type="ECO:0000259" key="1">
    <source>
        <dbReference type="PROSITE" id="PS50042"/>
    </source>
</evidence>
<dbReference type="PROSITE" id="PS50042">
    <property type="entry name" value="CNMP_BINDING_3"/>
    <property type="match status" value="1"/>
</dbReference>
<evidence type="ECO:0000313" key="3">
    <source>
        <dbReference type="Proteomes" id="UP000199377"/>
    </source>
</evidence>
<dbReference type="PRINTS" id="PR00103">
    <property type="entry name" value="CAMPKINASE"/>
</dbReference>
<accession>A0A1I3F2U3</accession>
<dbReference type="PANTHER" id="PTHR24567">
    <property type="entry name" value="CRP FAMILY TRANSCRIPTIONAL REGULATORY PROTEIN"/>
    <property type="match status" value="1"/>
</dbReference>
<dbReference type="GO" id="GO:0003700">
    <property type="term" value="F:DNA-binding transcription factor activity"/>
    <property type="evidence" value="ECO:0007669"/>
    <property type="project" value="TreeGrafter"/>
</dbReference>
<organism evidence="2 3">
    <name type="scientific">Albimonas pacifica</name>
    <dbReference type="NCBI Taxonomy" id="1114924"/>
    <lineage>
        <taxon>Bacteria</taxon>
        <taxon>Pseudomonadati</taxon>
        <taxon>Pseudomonadota</taxon>
        <taxon>Alphaproteobacteria</taxon>
        <taxon>Rhodobacterales</taxon>
        <taxon>Paracoccaceae</taxon>
        <taxon>Albimonas</taxon>
    </lineage>
</organism>
<dbReference type="STRING" id="1114924.SAMN05216258_10433"/>
<proteinExistence type="predicted"/>
<dbReference type="InterPro" id="IPR050397">
    <property type="entry name" value="Env_Response_Regulators"/>
</dbReference>
<sequence length="159" mass="17531">MKFEAEVNALQRTPMFQGVDPSRLRLLAFMGEDRTFKDGEMVVRQGDSSDSAYLILSGKADVIVEFGGRASTVAQLGESEVFGEMAMLCETPRTATVQARGELRTLLFEREGMLRLLREFPEMAIEMSRSLAQRLERTTVELARLRAQAAAPAAPTDGG</sequence>
<keyword evidence="3" id="KW-1185">Reference proteome</keyword>
<dbReference type="EMBL" id="FOQH01000004">
    <property type="protein sequence ID" value="SFI05559.1"/>
    <property type="molecule type" value="Genomic_DNA"/>
</dbReference>